<dbReference type="Proteomes" id="UP000176614">
    <property type="component" value="Unassembled WGS sequence"/>
</dbReference>
<dbReference type="EMBL" id="MEVT01000011">
    <property type="protein sequence ID" value="OGC62927.1"/>
    <property type="molecule type" value="Genomic_DNA"/>
</dbReference>
<evidence type="ECO:0000313" key="2">
    <source>
        <dbReference type="Proteomes" id="UP000176614"/>
    </source>
</evidence>
<reference evidence="1 2" key="1">
    <citation type="journal article" date="2016" name="Nat. Commun.">
        <title>Thousands of microbial genomes shed light on interconnected biogeochemical processes in an aquifer system.</title>
        <authorList>
            <person name="Anantharaman K."/>
            <person name="Brown C.T."/>
            <person name="Hug L.A."/>
            <person name="Sharon I."/>
            <person name="Castelle C.J."/>
            <person name="Probst A.J."/>
            <person name="Thomas B.C."/>
            <person name="Singh A."/>
            <person name="Wilkins M.J."/>
            <person name="Karaoz U."/>
            <person name="Brodie E.L."/>
            <person name="Williams K.H."/>
            <person name="Hubbard S.S."/>
            <person name="Banfield J.F."/>
        </authorList>
    </citation>
    <scope>NUCLEOTIDE SEQUENCE [LARGE SCALE GENOMIC DNA]</scope>
</reference>
<gene>
    <name evidence="1" type="ORF">A2264_03545</name>
</gene>
<protein>
    <submittedName>
        <fullName evidence="1">Uncharacterized protein</fullName>
    </submittedName>
</protein>
<evidence type="ECO:0000313" key="1">
    <source>
        <dbReference type="EMBL" id="OGC62927.1"/>
    </source>
</evidence>
<accession>A0A1F4W0F7</accession>
<proteinExistence type="predicted"/>
<name>A0A1F4W0F7_UNCKA</name>
<comment type="caution">
    <text evidence="1">The sequence shown here is derived from an EMBL/GenBank/DDBJ whole genome shotgun (WGS) entry which is preliminary data.</text>
</comment>
<organism evidence="1 2">
    <name type="scientific">candidate division WWE3 bacterium RIFOXYA2_FULL_46_9</name>
    <dbReference type="NCBI Taxonomy" id="1802636"/>
    <lineage>
        <taxon>Bacteria</taxon>
        <taxon>Katanobacteria</taxon>
    </lineage>
</organism>
<sequence length="61" mass="6863">MEKLLMTVLNTFVLAIFLGILLTPVASFGLLRLDRQPSQVLPAETYRELPEEVAETTESTR</sequence>
<dbReference type="AlphaFoldDB" id="A0A1F4W0F7"/>